<protein>
    <submittedName>
        <fullName evidence="10">Sigma 54-interacting transcriptional regulator</fullName>
    </submittedName>
</protein>
<dbReference type="Gene3D" id="3.40.50.300">
    <property type="entry name" value="P-loop containing nucleotide triphosphate hydrolases"/>
    <property type="match status" value="1"/>
</dbReference>
<proteinExistence type="predicted"/>
<dbReference type="InterPro" id="IPR029016">
    <property type="entry name" value="GAF-like_dom_sf"/>
</dbReference>
<dbReference type="InterPro" id="IPR002197">
    <property type="entry name" value="HTH_Fis"/>
</dbReference>
<dbReference type="PRINTS" id="PR01590">
    <property type="entry name" value="HTHFIS"/>
</dbReference>
<evidence type="ECO:0000256" key="3">
    <source>
        <dbReference type="ARBA" id="ARBA00023012"/>
    </source>
</evidence>
<dbReference type="Pfam" id="PF00158">
    <property type="entry name" value="Sigma54_activat"/>
    <property type="match status" value="1"/>
</dbReference>
<accession>A0ABU1F9A8</accession>
<dbReference type="Gene3D" id="3.30.450.40">
    <property type="match status" value="1"/>
</dbReference>
<dbReference type="InterPro" id="IPR000014">
    <property type="entry name" value="PAS"/>
</dbReference>
<evidence type="ECO:0000256" key="4">
    <source>
        <dbReference type="ARBA" id="ARBA00023015"/>
    </source>
</evidence>
<dbReference type="CDD" id="cd00009">
    <property type="entry name" value="AAA"/>
    <property type="match status" value="1"/>
</dbReference>
<dbReference type="PANTHER" id="PTHR32071:SF77">
    <property type="entry name" value="TRANSCRIPTIONAL REGULATORY PROTEIN"/>
    <property type="match status" value="1"/>
</dbReference>
<keyword evidence="3" id="KW-0902">Two-component regulatory system</keyword>
<dbReference type="RefSeq" id="WP_310457717.1">
    <property type="nucleotide sequence ID" value="NZ_JAVKPH010000014.1"/>
</dbReference>
<evidence type="ECO:0000256" key="5">
    <source>
        <dbReference type="ARBA" id="ARBA00023125"/>
    </source>
</evidence>
<sequence>MKSEIARLRSRAGHDASAPALPGHVVESWQRCLERYNLMPDVMRPAEMLSYHELQTTLERHEAIVHLALPEIERLFQRLVDNEYLVSVASPQGVKLLFRCDHQFLGEMSAFGVLPGSIWSEEMRGTNGIGTCLKIGKPLSIIGDQHFNVNVHALTCTVAPVFGQGGAIESVVNVTSSRPVSDKTARLVRDIVERAARRIENKYFAHRNRRLRTLCLSHESDFIDIAAEARIAIDDSGRIVDVSSTAPLLLGQSREALVGAELGALMDFSQPLEEVRVARTELPERGGREIFATLLSEPAGGAARPAARHSPQAAAPPPATATTAPADTERLLLNQHLLEQLALAERMLEARAPILVQGETGVGKTTFARLLARRNGRGEGDVVVLNCAALTGADAALDRLSGLSNFTLVLDHVEETPLPTQARLLQLLSDDHVLNVRNIGLLSIAGCNLADPAQSGRLRADLYYRLKGTIIDLPPIRAMPNIEATIHAAIADEAMARGKPGLVLDDDARLILVNYHWPGNLRELRLAARQAAVLAENGRISINHLPEQIVNQIAHKNLSARSQSEASRIEAALRHNGGNVSETARYLGISRATLYRKIHIRKIRIPEG</sequence>
<keyword evidence="1" id="KW-0547">Nucleotide-binding</keyword>
<evidence type="ECO:0000256" key="6">
    <source>
        <dbReference type="ARBA" id="ARBA00023163"/>
    </source>
</evidence>
<keyword evidence="4" id="KW-0805">Transcription regulation</keyword>
<dbReference type="PANTHER" id="PTHR32071">
    <property type="entry name" value="TRANSCRIPTIONAL REGULATORY PROTEIN"/>
    <property type="match status" value="1"/>
</dbReference>
<evidence type="ECO:0000256" key="7">
    <source>
        <dbReference type="SAM" id="MobiDB-lite"/>
    </source>
</evidence>
<reference evidence="10 11" key="1">
    <citation type="submission" date="2023-09" db="EMBL/GenBank/DDBJ databases">
        <title>Xinfangfangia sedmenti sp. nov., isolated the sedment.</title>
        <authorList>
            <person name="Xu L."/>
        </authorList>
    </citation>
    <scope>NUCLEOTIDE SEQUENCE [LARGE SCALE GENOMIC DNA]</scope>
    <source>
        <strain evidence="10 11">LG-4</strain>
    </source>
</reference>
<dbReference type="Proteomes" id="UP001247754">
    <property type="component" value="Unassembled WGS sequence"/>
</dbReference>
<organism evidence="10 11">
    <name type="scientific">Ruixingdingia sedimenti</name>
    <dbReference type="NCBI Taxonomy" id="3073604"/>
    <lineage>
        <taxon>Bacteria</taxon>
        <taxon>Pseudomonadati</taxon>
        <taxon>Pseudomonadota</taxon>
        <taxon>Alphaproteobacteria</taxon>
        <taxon>Rhodobacterales</taxon>
        <taxon>Paracoccaceae</taxon>
        <taxon>Ruixingdingia</taxon>
    </lineage>
</organism>
<dbReference type="SUPFAM" id="SSF52540">
    <property type="entry name" value="P-loop containing nucleoside triphosphate hydrolases"/>
    <property type="match status" value="1"/>
</dbReference>
<feature type="domain" description="Sigma-54 factor interaction" evidence="8">
    <location>
        <begin position="335"/>
        <end position="533"/>
    </location>
</feature>
<feature type="compositionally biased region" description="Low complexity" evidence="7">
    <location>
        <begin position="301"/>
        <end position="313"/>
    </location>
</feature>
<keyword evidence="2" id="KW-0067">ATP-binding</keyword>
<dbReference type="EMBL" id="JAVKPH010000014">
    <property type="protein sequence ID" value="MDR5653478.1"/>
    <property type="molecule type" value="Genomic_DNA"/>
</dbReference>
<dbReference type="Pfam" id="PF25601">
    <property type="entry name" value="AAA_lid_14"/>
    <property type="match status" value="1"/>
</dbReference>
<dbReference type="Pfam" id="PF01590">
    <property type="entry name" value="GAF"/>
    <property type="match status" value="1"/>
</dbReference>
<gene>
    <name evidence="10" type="ORF">RGD00_12750</name>
</gene>
<dbReference type="InterPro" id="IPR025662">
    <property type="entry name" value="Sigma_54_int_dom_ATP-bd_1"/>
</dbReference>
<dbReference type="PROSITE" id="PS50112">
    <property type="entry name" value="PAS"/>
    <property type="match status" value="1"/>
</dbReference>
<keyword evidence="6" id="KW-0804">Transcription</keyword>
<dbReference type="InterPro" id="IPR058031">
    <property type="entry name" value="AAA_lid_NorR"/>
</dbReference>
<dbReference type="Gene3D" id="1.10.10.60">
    <property type="entry name" value="Homeodomain-like"/>
    <property type="match status" value="1"/>
</dbReference>
<evidence type="ECO:0000259" key="8">
    <source>
        <dbReference type="PROSITE" id="PS50045"/>
    </source>
</evidence>
<keyword evidence="5" id="KW-0238">DNA-binding</keyword>
<dbReference type="SUPFAM" id="SSF46689">
    <property type="entry name" value="Homeodomain-like"/>
    <property type="match status" value="1"/>
</dbReference>
<dbReference type="InterPro" id="IPR003018">
    <property type="entry name" value="GAF"/>
</dbReference>
<evidence type="ECO:0000313" key="11">
    <source>
        <dbReference type="Proteomes" id="UP001247754"/>
    </source>
</evidence>
<dbReference type="InterPro" id="IPR009057">
    <property type="entry name" value="Homeodomain-like_sf"/>
</dbReference>
<dbReference type="InterPro" id="IPR027417">
    <property type="entry name" value="P-loop_NTPase"/>
</dbReference>
<evidence type="ECO:0000259" key="9">
    <source>
        <dbReference type="PROSITE" id="PS50112"/>
    </source>
</evidence>
<keyword evidence="11" id="KW-1185">Reference proteome</keyword>
<dbReference type="PROSITE" id="PS00675">
    <property type="entry name" value="SIGMA54_INTERACT_1"/>
    <property type="match status" value="1"/>
</dbReference>
<evidence type="ECO:0000256" key="1">
    <source>
        <dbReference type="ARBA" id="ARBA00022741"/>
    </source>
</evidence>
<name>A0ABU1F9A8_9RHOB</name>
<comment type="caution">
    <text evidence="10">The sequence shown here is derived from an EMBL/GenBank/DDBJ whole genome shotgun (WGS) entry which is preliminary data.</text>
</comment>
<dbReference type="PROSITE" id="PS50045">
    <property type="entry name" value="SIGMA54_INTERACT_4"/>
    <property type="match status" value="1"/>
</dbReference>
<dbReference type="SMART" id="SM00382">
    <property type="entry name" value="AAA"/>
    <property type="match status" value="1"/>
</dbReference>
<dbReference type="InterPro" id="IPR003593">
    <property type="entry name" value="AAA+_ATPase"/>
</dbReference>
<dbReference type="Pfam" id="PF02954">
    <property type="entry name" value="HTH_8"/>
    <property type="match status" value="1"/>
</dbReference>
<feature type="domain" description="PAS" evidence="9">
    <location>
        <begin position="223"/>
        <end position="271"/>
    </location>
</feature>
<feature type="region of interest" description="Disordered" evidence="7">
    <location>
        <begin position="301"/>
        <end position="323"/>
    </location>
</feature>
<evidence type="ECO:0000256" key="2">
    <source>
        <dbReference type="ARBA" id="ARBA00022840"/>
    </source>
</evidence>
<dbReference type="Gene3D" id="1.10.8.60">
    <property type="match status" value="1"/>
</dbReference>
<evidence type="ECO:0000313" key="10">
    <source>
        <dbReference type="EMBL" id="MDR5653478.1"/>
    </source>
</evidence>
<dbReference type="InterPro" id="IPR002078">
    <property type="entry name" value="Sigma_54_int"/>
</dbReference>